<proteinExistence type="predicted"/>
<reference evidence="2" key="1">
    <citation type="submission" date="2022-11" db="UniProtKB">
        <authorList>
            <consortium name="WormBaseParasite"/>
        </authorList>
    </citation>
    <scope>IDENTIFICATION</scope>
</reference>
<keyword evidence="1" id="KW-1185">Reference proteome</keyword>
<dbReference type="Proteomes" id="UP000887540">
    <property type="component" value="Unplaced"/>
</dbReference>
<accession>A0A914D6Q9</accession>
<dbReference type="WBParaSite" id="ACRNAN_scaffold19903.g32280.t1">
    <property type="protein sequence ID" value="ACRNAN_scaffold19903.g32280.t1"/>
    <property type="gene ID" value="ACRNAN_scaffold19903.g32280"/>
</dbReference>
<dbReference type="AlphaFoldDB" id="A0A914D6Q9"/>
<sequence length="100" mass="11084">VVNKRVSTLLKSGKFKQIPDNEDEIWLGLTADKGSDSVKLGFLIANRDGNINTIENLTLLALYDGDEKRKPVYAGFKSVAKEIDALSELIVDGKTYKIKK</sequence>
<evidence type="ECO:0000313" key="1">
    <source>
        <dbReference type="Proteomes" id="UP000887540"/>
    </source>
</evidence>
<dbReference type="PANTHER" id="PTHR31424:SF3">
    <property type="entry name" value="RING-TYPE DOMAIN-CONTAINING PROTEIN"/>
    <property type="match status" value="1"/>
</dbReference>
<name>A0A914D6Q9_9BILA</name>
<organism evidence="1 2">
    <name type="scientific">Acrobeloides nanus</name>
    <dbReference type="NCBI Taxonomy" id="290746"/>
    <lineage>
        <taxon>Eukaryota</taxon>
        <taxon>Metazoa</taxon>
        <taxon>Ecdysozoa</taxon>
        <taxon>Nematoda</taxon>
        <taxon>Chromadorea</taxon>
        <taxon>Rhabditida</taxon>
        <taxon>Tylenchina</taxon>
        <taxon>Cephalobomorpha</taxon>
        <taxon>Cephaloboidea</taxon>
        <taxon>Cephalobidae</taxon>
        <taxon>Acrobeloides</taxon>
    </lineage>
</organism>
<dbReference type="Pfam" id="PF06918">
    <property type="entry name" value="DUF1280"/>
    <property type="match status" value="1"/>
</dbReference>
<protein>
    <submittedName>
        <fullName evidence="2">Uncharacterized protein</fullName>
    </submittedName>
</protein>
<dbReference type="InterPro" id="IPR009689">
    <property type="entry name" value="DUF1280"/>
</dbReference>
<dbReference type="PANTHER" id="PTHR31424">
    <property type="entry name" value="PROTEIN CBG23806"/>
    <property type="match status" value="1"/>
</dbReference>
<evidence type="ECO:0000313" key="2">
    <source>
        <dbReference type="WBParaSite" id="ACRNAN_scaffold19903.g32280.t1"/>
    </source>
</evidence>